<evidence type="ECO:0000313" key="6">
    <source>
        <dbReference type="Proteomes" id="UP000274504"/>
    </source>
</evidence>
<evidence type="ECO:0000256" key="3">
    <source>
        <dbReference type="ARBA" id="ARBA00023242"/>
    </source>
</evidence>
<sequence>MLLELFAFDSFGVEPCASYDVEKDVSETLFAPSGESLIRAGGSAINVFDFDDRIFLWRSDFDKLTIHEISFVRDISQNSIQLNFSNAKILNCGIYYEKSGLYILVSTMDGVYQHHFPPYKTTNKHESILKDFENSESKFNSLKGLSSQAVICSTTSRYVDEYSLFAFGLKGGSVLFVSISEVGQVINELTLVTHQFSLLSGIFPSSSRHADGSQEHPVSVTFLTNESGESNLVCVSKDHYFRAWDLKHNQCISSIDLLKCLGKYSSSFENFTDHHQRSQAFAPGLNHCIKSIKNFALIYLKLQPTKKVSLPSAPLSFWIWIRSSGMPGRNVKFEMIKVERIKHVSGFQSPYPASVSSLIDYSPHLIYGNSLNASGDEMDTNSLDSEIPTSLGICVWSLVDLPSSEGSSQPILHSEVISLDPVVISSTSTSTAIGSTVVQPWQEPLPLSVFQQQLDGNRSNMLDETKNGCNIFAFMEFILMPGRFTKEAICKAFKTLRQAQFLDDSCLSSGYGFPEISENIRNWLLNELSSEELPTALRTFHQSIVDYHQRALEPLGLFCVQSTDDVVVINRSGISVTRSLQSAEEALLNAHYLSSDAVSIESRGREHLLSRCRKIVKSLAQNQFWLEHERHICDNYNNFQHTESVLNQLIDELRSTEMGKLFTSESDDSMDRLDEAFNWILELISSSDGFEELEESMIEDESQSSTGISSTLSAELLARGVRQATITRLRFTVALYILWRRCNCHSYSAFELSSSFENRLYLVYLCLAIIHWLSVTRSFSGPEISDLRQPWALLKVLGMDCQPKKGVSASNLLEELLLTFPELSTGFPKVISWREHTSKIITTLQRRLCPIVNYGESMIPLIKYLLFNAKTLVILKLCKCLAPNAFSGIDLEKLTAKDEYQEETEPRKRLDLVTESWWTGDLNALYTCVFLAFAWSEYAFEAMDQHIEGSLYLRNRLLGRLHPSASECPQELAINDSLAFPCSLLEKLFPGEFSLPSLGLSESVLESQSPISMRYLVDEVQIRYLIKAMTVLEVIDKPECVISLCEYGLEIIKNAAETSCAEGLLGFGATQQLTSLLLGNSEMSMDSVETQGS</sequence>
<dbReference type="GO" id="GO:0017056">
    <property type="term" value="F:structural constituent of nuclear pore"/>
    <property type="evidence" value="ECO:0007669"/>
    <property type="project" value="TreeGrafter"/>
</dbReference>
<reference evidence="5 6" key="2">
    <citation type="submission" date="2018-11" db="EMBL/GenBank/DDBJ databases">
        <authorList>
            <consortium name="Pathogen Informatics"/>
        </authorList>
    </citation>
    <scope>NUCLEOTIDE SEQUENCE [LARGE SCALE GENOMIC DNA]</scope>
</reference>
<dbReference type="OrthoDB" id="67716at2759"/>
<dbReference type="WBParaSite" id="HDID_0000302501-mRNA-1">
    <property type="protein sequence ID" value="HDID_0000302501-mRNA-1"/>
    <property type="gene ID" value="HDID_0000302501"/>
</dbReference>
<organism evidence="7">
    <name type="scientific">Hymenolepis diminuta</name>
    <name type="common">Rat tapeworm</name>
    <dbReference type="NCBI Taxonomy" id="6216"/>
    <lineage>
        <taxon>Eukaryota</taxon>
        <taxon>Metazoa</taxon>
        <taxon>Spiralia</taxon>
        <taxon>Lophotrochozoa</taxon>
        <taxon>Platyhelminthes</taxon>
        <taxon>Cestoda</taxon>
        <taxon>Eucestoda</taxon>
        <taxon>Cyclophyllidea</taxon>
        <taxon>Hymenolepididae</taxon>
        <taxon>Hymenolepis</taxon>
    </lineage>
</organism>
<comment type="subcellular location">
    <subcellularLocation>
        <location evidence="1">Nucleus</location>
    </subcellularLocation>
</comment>
<dbReference type="AlphaFoldDB" id="A0A0R3SE52"/>
<name>A0A0R3SE52_HYMDI</name>
<gene>
    <name evidence="5" type="ORF">HDID_LOCUS3023</name>
</gene>
<dbReference type="SUPFAM" id="SSF50998">
    <property type="entry name" value="Quinoprotein alcohol dehydrogenase-like"/>
    <property type="match status" value="1"/>
</dbReference>
<evidence type="ECO:0000313" key="7">
    <source>
        <dbReference type="WBParaSite" id="HDID_0000302501-mRNA-1"/>
    </source>
</evidence>
<feature type="domain" description="Nucleoporin Nup120/160 beta-propeller" evidence="4">
    <location>
        <begin position="438"/>
        <end position="584"/>
    </location>
</feature>
<dbReference type="Proteomes" id="UP000274504">
    <property type="component" value="Unassembled WGS sequence"/>
</dbReference>
<dbReference type="PANTHER" id="PTHR21286">
    <property type="entry name" value="NUCLEAR PORE COMPLEX PROTEIN NUP160"/>
    <property type="match status" value="1"/>
</dbReference>
<proteinExistence type="predicted"/>
<dbReference type="InterPro" id="IPR021717">
    <property type="entry name" value="Nucleoporin_Nup160"/>
</dbReference>
<keyword evidence="3" id="KW-0539">Nucleus</keyword>
<evidence type="ECO:0000313" key="5">
    <source>
        <dbReference type="EMBL" id="VDL25661.1"/>
    </source>
</evidence>
<dbReference type="STRING" id="6216.A0A0R3SE52"/>
<reference evidence="7" key="1">
    <citation type="submission" date="2017-02" db="UniProtKB">
        <authorList>
            <consortium name="WormBaseParasite"/>
        </authorList>
    </citation>
    <scope>IDENTIFICATION</scope>
</reference>
<dbReference type="PANTHER" id="PTHR21286:SF0">
    <property type="entry name" value="NUCLEAR PORE COMPLEX PROTEIN NUP160"/>
    <property type="match status" value="1"/>
</dbReference>
<dbReference type="Pfam" id="PF11715">
    <property type="entry name" value="Beta-prop_Nup120_160"/>
    <property type="match status" value="2"/>
</dbReference>
<evidence type="ECO:0000256" key="2">
    <source>
        <dbReference type="ARBA" id="ARBA00022448"/>
    </source>
</evidence>
<evidence type="ECO:0000256" key="1">
    <source>
        <dbReference type="ARBA" id="ARBA00004123"/>
    </source>
</evidence>
<protein>
    <submittedName>
        <fullName evidence="7">WD_REPEATS_REGION domain-containing protein</fullName>
    </submittedName>
</protein>
<feature type="domain" description="Nucleoporin Nup120/160 beta-propeller" evidence="4">
    <location>
        <begin position="53"/>
        <end position="292"/>
    </location>
</feature>
<dbReference type="InterPro" id="IPR011047">
    <property type="entry name" value="Quinoprotein_ADH-like_sf"/>
</dbReference>
<dbReference type="EMBL" id="UYSG01000842">
    <property type="protein sequence ID" value="VDL25661.1"/>
    <property type="molecule type" value="Genomic_DNA"/>
</dbReference>
<dbReference type="InterPro" id="IPR059141">
    <property type="entry name" value="Beta-prop_Nup120_160"/>
</dbReference>
<accession>A0A0R3SE52</accession>
<evidence type="ECO:0000259" key="4">
    <source>
        <dbReference type="Pfam" id="PF11715"/>
    </source>
</evidence>
<keyword evidence="2" id="KW-0813">Transport</keyword>
<dbReference type="GO" id="GO:0005643">
    <property type="term" value="C:nuclear pore"/>
    <property type="evidence" value="ECO:0007669"/>
    <property type="project" value="TreeGrafter"/>
</dbReference>